<organism evidence="2 3">
    <name type="scientific">Solanum commersonii</name>
    <name type="common">Commerson's wild potato</name>
    <name type="synonym">Commerson's nightshade</name>
    <dbReference type="NCBI Taxonomy" id="4109"/>
    <lineage>
        <taxon>Eukaryota</taxon>
        <taxon>Viridiplantae</taxon>
        <taxon>Streptophyta</taxon>
        <taxon>Embryophyta</taxon>
        <taxon>Tracheophyta</taxon>
        <taxon>Spermatophyta</taxon>
        <taxon>Magnoliopsida</taxon>
        <taxon>eudicotyledons</taxon>
        <taxon>Gunneridae</taxon>
        <taxon>Pentapetalae</taxon>
        <taxon>asterids</taxon>
        <taxon>lamiids</taxon>
        <taxon>Solanales</taxon>
        <taxon>Solanaceae</taxon>
        <taxon>Solanoideae</taxon>
        <taxon>Solaneae</taxon>
        <taxon>Solanum</taxon>
    </lineage>
</organism>
<dbReference type="EMBL" id="JACXVP010000011">
    <property type="protein sequence ID" value="KAG5576376.1"/>
    <property type="molecule type" value="Genomic_DNA"/>
</dbReference>
<reference evidence="2 3" key="1">
    <citation type="submission" date="2020-09" db="EMBL/GenBank/DDBJ databases">
        <title>De no assembly of potato wild relative species, Solanum commersonii.</title>
        <authorList>
            <person name="Cho K."/>
        </authorList>
    </citation>
    <scope>NUCLEOTIDE SEQUENCE [LARGE SCALE GENOMIC DNA]</scope>
    <source>
        <strain evidence="2">LZ3.2</strain>
        <tissue evidence="2">Leaf</tissue>
    </source>
</reference>
<name>A0A9J5WMV9_SOLCO</name>
<feature type="region of interest" description="Disordered" evidence="1">
    <location>
        <begin position="1"/>
        <end position="21"/>
    </location>
</feature>
<dbReference type="AlphaFoldDB" id="A0A9J5WMV9"/>
<evidence type="ECO:0000313" key="3">
    <source>
        <dbReference type="Proteomes" id="UP000824120"/>
    </source>
</evidence>
<protein>
    <submittedName>
        <fullName evidence="2">Uncharacterized protein</fullName>
    </submittedName>
</protein>
<evidence type="ECO:0000313" key="2">
    <source>
        <dbReference type="EMBL" id="KAG5576376.1"/>
    </source>
</evidence>
<accession>A0A9J5WMV9</accession>
<dbReference type="Proteomes" id="UP000824120">
    <property type="component" value="Chromosome 11"/>
</dbReference>
<keyword evidence="3" id="KW-1185">Reference proteome</keyword>
<evidence type="ECO:0000256" key="1">
    <source>
        <dbReference type="SAM" id="MobiDB-lite"/>
    </source>
</evidence>
<sequence>MEPVGPDGQIGPFSRSNEPRCGLNTHFADFRTGKPTHFHGQMIPGASKPPDLPIFVNILWTSFKTLAMELVGPNEKNDPFSMSNKPRSK</sequence>
<proteinExistence type="predicted"/>
<gene>
    <name evidence="2" type="ORF">H5410_056510</name>
</gene>
<comment type="caution">
    <text evidence="2">The sequence shown here is derived from an EMBL/GenBank/DDBJ whole genome shotgun (WGS) entry which is preliminary data.</text>
</comment>